<evidence type="ECO:0008006" key="5">
    <source>
        <dbReference type="Google" id="ProtNLM"/>
    </source>
</evidence>
<dbReference type="GO" id="GO:0003341">
    <property type="term" value="P:cilium movement"/>
    <property type="evidence" value="ECO:0007669"/>
    <property type="project" value="TreeGrafter"/>
</dbReference>
<dbReference type="GO" id="GO:0036158">
    <property type="term" value="P:outer dynein arm assembly"/>
    <property type="evidence" value="ECO:0007669"/>
    <property type="project" value="TreeGrafter"/>
</dbReference>
<dbReference type="AlphaFoldDB" id="A0AAV8VBV8"/>
<organism evidence="3 4">
    <name type="scientific">Exocentrus adspersus</name>
    <dbReference type="NCBI Taxonomy" id="1586481"/>
    <lineage>
        <taxon>Eukaryota</taxon>
        <taxon>Metazoa</taxon>
        <taxon>Ecdysozoa</taxon>
        <taxon>Arthropoda</taxon>
        <taxon>Hexapoda</taxon>
        <taxon>Insecta</taxon>
        <taxon>Pterygota</taxon>
        <taxon>Neoptera</taxon>
        <taxon>Endopterygota</taxon>
        <taxon>Coleoptera</taxon>
        <taxon>Polyphaga</taxon>
        <taxon>Cucujiformia</taxon>
        <taxon>Chrysomeloidea</taxon>
        <taxon>Cerambycidae</taxon>
        <taxon>Lamiinae</taxon>
        <taxon>Acanthocinini</taxon>
        <taxon>Exocentrus</taxon>
    </lineage>
</organism>
<dbReference type="InterPro" id="IPR057978">
    <property type="entry name" value="TPR_DAAF5"/>
</dbReference>
<dbReference type="InterPro" id="IPR052623">
    <property type="entry name" value="DAAF5"/>
</dbReference>
<feature type="domain" description="Dynein axonemal assembly factor 5 HEAT-repeat" evidence="1">
    <location>
        <begin position="317"/>
        <end position="509"/>
    </location>
</feature>
<gene>
    <name evidence="3" type="ORF">NQ315_005985</name>
</gene>
<dbReference type="Pfam" id="PF25757">
    <property type="entry name" value="TPR_DNAAF5"/>
    <property type="match status" value="1"/>
</dbReference>
<dbReference type="PANTHER" id="PTHR16216:SF2">
    <property type="entry name" value="DYNEIN AXONEMAL ASSEMBLY FACTOR 5"/>
    <property type="match status" value="1"/>
</dbReference>
<dbReference type="Proteomes" id="UP001159042">
    <property type="component" value="Unassembled WGS sequence"/>
</dbReference>
<evidence type="ECO:0000259" key="1">
    <source>
        <dbReference type="Pfam" id="PF24573"/>
    </source>
</evidence>
<dbReference type="InterPro" id="IPR056497">
    <property type="entry name" value="HEAT_DAAF5"/>
</dbReference>
<dbReference type="InterPro" id="IPR016024">
    <property type="entry name" value="ARM-type_fold"/>
</dbReference>
<sequence length="857" mass="99129">MLNCTEDTSDHVTTSKKICLGIQSSDRRIRRQAYIDLREFITRNNLGDDILCSMFYEIHIYILSGIRDNAESVRSQTIQFLNYLIVEKLPLNDFYLTYIFPVLLERIGSAELIEESEEIRFQLVQFLNAVILKYSNSSQLKPFLNDCILILAETVKDKYPAVKELSCTTIVRLAKALPNDFHKQAESLIKPVLSCLTHQRYKVRLEAVNAVGEIIIHSTYKGLDEVVGPLAERLFDQIYVIRLAVAKIAGRWLLEYRDRYSYFYKILPLILTCLNDDVEEIRLESTLLWEKIGTQYQEENEKDLKDELDYLFTLPKYYPENMKRPNLGCRILIKRNVSKLSGAICRELTSWQEDIRFKCSQLLCVIVLHAEEGITQNLQDLLPAIYSAARDDDSRIVTNIFHACEIIGHFVKFHIWSKLLFPVIEDGPHYGHLTTLAGLIKGSPKECLIENIEKISNLLADDSICCNRKKRYQLEMLHCLTCLIEKCDKTASNTTGFNMFKAVVTLLSLRHPDIEEDMFLKVLEDIAVCLDVKDSDLLWRLYTLRLLEHINNTSTIWTITSDNACMFLTILYNSKGTFLENWKCIEVILNKVFDNETDAELKLKTLCILADIFQEKDMLLKDTENLNLFLLMVLTDVLIPSLIWHAGTTAEAIRTMAALCLQNILVLIQEANLMDTDIFMEQIVEQLLPLLTSLLEDASYRSRKLSAECLTLLKQICCLKNAWSVDSFIKIYPELLKRLDDPVENVRLCALKSIMILLESPPEEFKANHYKAHHEIIIDTLLTHFDDEDVQDMICDAMEKLIHINKELLLSRTNENAMTENMSNKLYRAVHFQWESRNLEQNLLIPKSNNDKEILKM</sequence>
<accession>A0AAV8VBV8</accession>
<dbReference type="Gene3D" id="1.25.10.10">
    <property type="entry name" value="Leucine-rich Repeat Variant"/>
    <property type="match status" value="2"/>
</dbReference>
<feature type="domain" description="Dynein axonemal assembly factor 5 TPR repeats" evidence="2">
    <location>
        <begin position="22"/>
        <end position="306"/>
    </location>
</feature>
<dbReference type="SUPFAM" id="SSF48371">
    <property type="entry name" value="ARM repeat"/>
    <property type="match status" value="1"/>
</dbReference>
<dbReference type="GO" id="GO:0036159">
    <property type="term" value="P:inner dynein arm assembly"/>
    <property type="evidence" value="ECO:0007669"/>
    <property type="project" value="TreeGrafter"/>
</dbReference>
<dbReference type="GO" id="GO:0045505">
    <property type="term" value="F:dynein intermediate chain binding"/>
    <property type="evidence" value="ECO:0007669"/>
    <property type="project" value="TreeGrafter"/>
</dbReference>
<evidence type="ECO:0000259" key="2">
    <source>
        <dbReference type="Pfam" id="PF25757"/>
    </source>
</evidence>
<dbReference type="EMBL" id="JANEYG010000170">
    <property type="protein sequence ID" value="KAJ8911640.1"/>
    <property type="molecule type" value="Genomic_DNA"/>
</dbReference>
<dbReference type="GO" id="GO:0005737">
    <property type="term" value="C:cytoplasm"/>
    <property type="evidence" value="ECO:0007669"/>
    <property type="project" value="TreeGrafter"/>
</dbReference>
<keyword evidence="4" id="KW-1185">Reference proteome</keyword>
<proteinExistence type="predicted"/>
<dbReference type="PANTHER" id="PTHR16216">
    <property type="entry name" value="DYNEIN ASSEMBLY FACTOR 5, AXONEMAL"/>
    <property type="match status" value="1"/>
</dbReference>
<reference evidence="3 4" key="1">
    <citation type="journal article" date="2023" name="Insect Mol. Biol.">
        <title>Genome sequencing provides insights into the evolution of gene families encoding plant cell wall-degrading enzymes in longhorned beetles.</title>
        <authorList>
            <person name="Shin N.R."/>
            <person name="Okamura Y."/>
            <person name="Kirsch R."/>
            <person name="Pauchet Y."/>
        </authorList>
    </citation>
    <scope>NUCLEOTIDE SEQUENCE [LARGE SCALE GENOMIC DNA]</scope>
    <source>
        <strain evidence="3">EAD_L_NR</strain>
    </source>
</reference>
<protein>
    <recommendedName>
        <fullName evidence="5">HEAT repeat-containing protein 2</fullName>
    </recommendedName>
</protein>
<dbReference type="Pfam" id="PF24573">
    <property type="entry name" value="HEAT_DAAF5"/>
    <property type="match status" value="1"/>
</dbReference>
<name>A0AAV8VBV8_9CUCU</name>
<evidence type="ECO:0000313" key="3">
    <source>
        <dbReference type="EMBL" id="KAJ8911640.1"/>
    </source>
</evidence>
<evidence type="ECO:0000313" key="4">
    <source>
        <dbReference type="Proteomes" id="UP001159042"/>
    </source>
</evidence>
<comment type="caution">
    <text evidence="3">The sequence shown here is derived from an EMBL/GenBank/DDBJ whole genome shotgun (WGS) entry which is preliminary data.</text>
</comment>
<dbReference type="InterPro" id="IPR011989">
    <property type="entry name" value="ARM-like"/>
</dbReference>